<evidence type="ECO:0000256" key="4">
    <source>
        <dbReference type="ARBA" id="ARBA00022676"/>
    </source>
</evidence>
<comment type="pathway">
    <text evidence="2">Protein modification; protein glycosylation.</text>
</comment>
<evidence type="ECO:0000256" key="3">
    <source>
        <dbReference type="ARBA" id="ARBA00007063"/>
    </source>
</evidence>
<evidence type="ECO:0000256" key="9">
    <source>
        <dbReference type="ARBA" id="ARBA00023136"/>
    </source>
</evidence>
<keyword evidence="8 12" id="KW-1133">Transmembrane helix</keyword>
<dbReference type="UniPathway" id="UPA00378"/>
<keyword evidence="4 12" id="KW-0328">Glycosyltransferase</keyword>
<comment type="caution">
    <text evidence="13">The sequence shown here is derived from an EMBL/GenBank/DDBJ whole genome shotgun (WGS) entry which is preliminary data.</text>
</comment>
<evidence type="ECO:0000313" key="13">
    <source>
        <dbReference type="EMBL" id="PIK53683.1"/>
    </source>
</evidence>
<dbReference type="EMBL" id="MRZV01000276">
    <property type="protein sequence ID" value="PIK53683.1"/>
    <property type="molecule type" value="Genomic_DNA"/>
</dbReference>
<evidence type="ECO:0000256" key="1">
    <source>
        <dbReference type="ARBA" id="ARBA00004477"/>
    </source>
</evidence>
<reference evidence="13 14" key="1">
    <citation type="journal article" date="2017" name="PLoS Biol.">
        <title>The sea cucumber genome provides insights into morphological evolution and visceral regeneration.</title>
        <authorList>
            <person name="Zhang X."/>
            <person name="Sun L."/>
            <person name="Yuan J."/>
            <person name="Sun Y."/>
            <person name="Gao Y."/>
            <person name="Zhang L."/>
            <person name="Li S."/>
            <person name="Dai H."/>
            <person name="Hamel J.F."/>
            <person name="Liu C."/>
            <person name="Yu Y."/>
            <person name="Liu S."/>
            <person name="Lin W."/>
            <person name="Guo K."/>
            <person name="Jin S."/>
            <person name="Xu P."/>
            <person name="Storey K.B."/>
            <person name="Huan P."/>
            <person name="Zhang T."/>
            <person name="Zhou Y."/>
            <person name="Zhang J."/>
            <person name="Lin C."/>
            <person name="Li X."/>
            <person name="Xing L."/>
            <person name="Huo D."/>
            <person name="Sun M."/>
            <person name="Wang L."/>
            <person name="Mercier A."/>
            <person name="Li F."/>
            <person name="Yang H."/>
            <person name="Xiang J."/>
        </authorList>
    </citation>
    <scope>NUCLEOTIDE SEQUENCE [LARGE SCALE GENOMIC DNA]</scope>
    <source>
        <strain evidence="13">Shaxun</strain>
        <tissue evidence="13">Muscle</tissue>
    </source>
</reference>
<feature type="transmembrane region" description="Helical" evidence="12">
    <location>
        <begin position="192"/>
        <end position="215"/>
    </location>
</feature>
<comment type="catalytic activity">
    <reaction evidence="11">
        <text>an alpha-D-Man-(1-&gt;2)-alpha-D-Man-(1-&gt;2)-alpha-D-Man-(1-&gt;3)-[alpha-D-Man-(1-&gt;2)-alpha-D-Man-(1-&gt;3)-alpha-D-Man-(1-&gt;6)]-beta-D-Man-(1-&gt;4)-beta-D-GlcNAc-(1-&gt;4)-alpha-D-GlcNAc-diphospho-di-trans,poly-cis-dolichol + a di-trans,poly-cis-dolichyl beta-D-mannosyl phosphate = an alpha-D-Man-(1-&gt;2)-alpha-D-Man-(1-&gt;2)-alpha-D-Man-(1-&gt;3)-[alpha-D-Man-(1-&gt;2)-alpha-D-Man-(1-&gt;3)-[alpha-D-Man-(1-&gt;6)]-alpha-D-Man-(1-&gt;6)]-beta-D-Man-(1-&gt;4)-beta-D-GlcNAc-(1-&gt;4)-alpha-D-GlcNAc-diphospho-di-trans,poly-cis-dolichol + a di-trans,poly-cis-dolichyl phosphate + H(+)</text>
        <dbReference type="Rhea" id="RHEA:29535"/>
        <dbReference type="Rhea" id="RHEA-COMP:19498"/>
        <dbReference type="Rhea" id="RHEA-COMP:19501"/>
        <dbReference type="Rhea" id="RHEA-COMP:19518"/>
        <dbReference type="Rhea" id="RHEA-COMP:19519"/>
        <dbReference type="ChEBI" id="CHEBI:15378"/>
        <dbReference type="ChEBI" id="CHEBI:57683"/>
        <dbReference type="ChEBI" id="CHEBI:58211"/>
        <dbReference type="ChEBI" id="CHEBI:132517"/>
        <dbReference type="ChEBI" id="CHEBI:132519"/>
        <dbReference type="EC" id="2.4.1.260"/>
    </reaction>
    <physiologicalReaction direction="left-to-right" evidence="11">
        <dbReference type="Rhea" id="RHEA:29536"/>
    </physiologicalReaction>
</comment>
<evidence type="ECO:0000313" key="14">
    <source>
        <dbReference type="Proteomes" id="UP000230750"/>
    </source>
</evidence>
<dbReference type="Proteomes" id="UP000230750">
    <property type="component" value="Unassembled WGS sequence"/>
</dbReference>
<keyword evidence="9 12" id="KW-0472">Membrane</keyword>
<evidence type="ECO:0000256" key="2">
    <source>
        <dbReference type="ARBA" id="ARBA00004922"/>
    </source>
</evidence>
<dbReference type="GO" id="GO:0005789">
    <property type="term" value="C:endoplasmic reticulum membrane"/>
    <property type="evidence" value="ECO:0007669"/>
    <property type="project" value="UniProtKB-SubCell"/>
</dbReference>
<comment type="subcellular location">
    <subcellularLocation>
        <location evidence="1 12">Endoplasmic reticulum membrane</location>
        <topology evidence="1 12">Multi-pass membrane protein</topology>
    </subcellularLocation>
</comment>
<feature type="transmembrane region" description="Helical" evidence="12">
    <location>
        <begin position="107"/>
        <end position="131"/>
    </location>
</feature>
<feature type="transmembrane region" description="Helical" evidence="12">
    <location>
        <begin position="56"/>
        <end position="79"/>
    </location>
</feature>
<dbReference type="Pfam" id="PF03901">
    <property type="entry name" value="Glyco_transf_22"/>
    <property type="match status" value="1"/>
</dbReference>
<dbReference type="GO" id="GO:0006487">
    <property type="term" value="P:protein N-linked glycosylation"/>
    <property type="evidence" value="ECO:0007669"/>
    <property type="project" value="TreeGrafter"/>
</dbReference>
<evidence type="ECO:0000256" key="12">
    <source>
        <dbReference type="RuleBase" id="RU363075"/>
    </source>
</evidence>
<sequence>MNKALTAIGACMNGDHPTFILMSAFSIIIFRSELCLLLGLMLLPELIHRRLGILSLLLWGAVGAITGLGMTVLVDSFFWQRWLWPEGEVLWYNTILNKSIDWGTSPFFWYFYSALPRALGTSLLLIPLGLIVDRKLRSFLLPPLGFMLLYSILPHKELRFIIYVFPMFNVASACAVMYIFKKFSKSFVWKILSLGAIAHFVANVFITSAFLLVSFHNYPGGNALQNIHQLISPDRTDVYIHIDVETAQTGASRFGQLHDSWRYNKTEGLTPGSEDMQYFTHICVAANSANDPTISIYKEARSHAILTFSEGYQGIDLEPWEVPRLRIEPRIFILQNKDWQKKF</sequence>
<gene>
    <name evidence="13" type="ORF">BSL78_09395</name>
</gene>
<comment type="similarity">
    <text evidence="3 12">Belongs to the glycosyltransferase 22 family.</text>
</comment>
<keyword evidence="6 12" id="KW-0812">Transmembrane</keyword>
<evidence type="ECO:0000256" key="6">
    <source>
        <dbReference type="ARBA" id="ARBA00022692"/>
    </source>
</evidence>
<evidence type="ECO:0000256" key="5">
    <source>
        <dbReference type="ARBA" id="ARBA00022679"/>
    </source>
</evidence>
<comment type="function">
    <text evidence="10">Mannosyltransferase that operates in the biosynthetic pathway of dolichol-linked oligosaccharides, the glycan precursors employed in protein asparagine (N)-glycosylation. The assembly of dolichol-linked oligosaccharides begins on the cytosolic side of the endoplasmic reticulum membrane and finishes in its lumen. The sequential addition of sugars to dolichol pyrophosphate produces dolichol-linked oligosaccharides containing fourteen sugars, including two GlcNAcs, nine mannoses and three glucoses. Once assembled, the oligosaccharide is transferred from the lipid to nascent proteins by oligosaccharyltransferases. In the lumen of the endoplasmic reticulum, adds the eighth mannose residue in an alpha-1,6 linkage onto Man(7)GlcNAc(2)-PP-dolichol to produce Man(8)GlcNAc(2)-PP-dolichol.</text>
</comment>
<dbReference type="EC" id="2.4.1.-" evidence="12"/>
<protein>
    <recommendedName>
        <fullName evidence="12">Mannosyltransferase</fullName>
        <ecNumber evidence="12">2.4.1.-</ecNumber>
    </recommendedName>
</protein>
<dbReference type="GO" id="GO:0052917">
    <property type="term" value="F:dol-P-Man:Man(7)GlcNAc(2)-PP-Dol alpha-1,6-mannosyltransferase activity"/>
    <property type="evidence" value="ECO:0007669"/>
    <property type="project" value="UniProtKB-EC"/>
</dbReference>
<dbReference type="OrthoDB" id="19039at2759"/>
<dbReference type="PANTHER" id="PTHR22760:SF1">
    <property type="entry name" value="DOL-P-MAN:MAN(7)GLCNAC(2)-PP-DOL ALPHA-1,6-MANNOSYLTRANSFERASE"/>
    <property type="match status" value="1"/>
</dbReference>
<keyword evidence="14" id="KW-1185">Reference proteome</keyword>
<dbReference type="STRING" id="307972.A0A2G8L076"/>
<name>A0A2G8L076_STIJA</name>
<evidence type="ECO:0000256" key="10">
    <source>
        <dbReference type="ARBA" id="ARBA00044721"/>
    </source>
</evidence>
<organism evidence="13 14">
    <name type="scientific">Stichopus japonicus</name>
    <name type="common">Sea cucumber</name>
    <dbReference type="NCBI Taxonomy" id="307972"/>
    <lineage>
        <taxon>Eukaryota</taxon>
        <taxon>Metazoa</taxon>
        <taxon>Echinodermata</taxon>
        <taxon>Eleutherozoa</taxon>
        <taxon>Echinozoa</taxon>
        <taxon>Holothuroidea</taxon>
        <taxon>Aspidochirotacea</taxon>
        <taxon>Aspidochirotida</taxon>
        <taxon>Stichopodidae</taxon>
        <taxon>Apostichopus</taxon>
    </lineage>
</organism>
<accession>A0A2G8L076</accession>
<evidence type="ECO:0000256" key="8">
    <source>
        <dbReference type="ARBA" id="ARBA00022989"/>
    </source>
</evidence>
<evidence type="ECO:0000256" key="11">
    <source>
        <dbReference type="ARBA" id="ARBA00048899"/>
    </source>
</evidence>
<dbReference type="InterPro" id="IPR005599">
    <property type="entry name" value="GPI_mannosylTrfase"/>
</dbReference>
<evidence type="ECO:0000256" key="7">
    <source>
        <dbReference type="ARBA" id="ARBA00022824"/>
    </source>
</evidence>
<dbReference type="PANTHER" id="PTHR22760">
    <property type="entry name" value="GLYCOSYLTRANSFERASE"/>
    <property type="match status" value="1"/>
</dbReference>
<feature type="transmembrane region" description="Helical" evidence="12">
    <location>
        <begin position="20"/>
        <end position="44"/>
    </location>
</feature>
<proteinExistence type="inferred from homology"/>
<keyword evidence="7 12" id="KW-0256">Endoplasmic reticulum</keyword>
<dbReference type="AlphaFoldDB" id="A0A2G8L076"/>
<feature type="transmembrane region" description="Helical" evidence="12">
    <location>
        <begin position="138"/>
        <end position="154"/>
    </location>
</feature>
<keyword evidence="5 13" id="KW-0808">Transferase</keyword>
<feature type="transmembrane region" description="Helical" evidence="12">
    <location>
        <begin position="160"/>
        <end position="180"/>
    </location>
</feature>